<evidence type="ECO:0000256" key="4">
    <source>
        <dbReference type="ARBA" id="ARBA00023295"/>
    </source>
</evidence>
<dbReference type="InterPro" id="IPR023296">
    <property type="entry name" value="Glyco_hydro_beta-prop_sf"/>
</dbReference>
<keyword evidence="3" id="KW-0378">Hydrolase</keyword>
<evidence type="ECO:0000256" key="2">
    <source>
        <dbReference type="ARBA" id="ARBA00009865"/>
    </source>
</evidence>
<feature type="domain" description="Sialidase" evidence="6">
    <location>
        <begin position="394"/>
        <end position="634"/>
    </location>
</feature>
<reference evidence="7" key="1">
    <citation type="submission" date="2022-01" db="EMBL/GenBank/DDBJ databases">
        <authorList>
            <person name="Jo J.-H."/>
            <person name="Im W.-T."/>
        </authorList>
    </citation>
    <scope>NUCLEOTIDE SEQUENCE</scope>
    <source>
        <strain evidence="7">NA20</strain>
    </source>
</reference>
<sequence>MKAVLLFAYALVSLSGIAQQKIINPVLDQDFPDPTVIRANGKYYAYATNPNRRGGTIHIQVASSTDLQNWNIAGDALPQKPAWGSHDFWAPHVMYDQQIKKYVMFYSAESVDTTLGKCLGIAYADKPEGPFIDKGSPLICGESFVNIDPMSFIDPVTKKKLLYWGSAFKPIRVQEMLDDWSAFKPGSAPKDLIFPKREKKYDQLVEGAWVDYYKGKYYLYYSGDNCCGPNPSYAVLVARADKAEGPYTTLGEYNGTGSSVLLEMNEQWVGPGHNSVIMDTKGNRYIAYHAIQAKPGEKVSGEIRVFLIDGLEYKNGWPVVRRNPGSSISWKDSVDVRNIPVFEDKGKVSEAGGTQGRIHGRYGAQYGRLLQRRGKTWFAGYTISRNSGYAKEPDGGLELEIARSDDNGRSWKAISTIADPGRDLDNAQLIELPDKSILLSCRSVRWQESYRLYVYRSTDDGLTWTMLSTIDANEGKPGTLGKPDKGVYEPHFYMLHDGRLAVMYASEKHVTDDPSFSQIISQKISPDYGKTWGEEIWVAYEPGHPESRPGMPVWTRMKNGQYIVVYEICGPEKCNVYYKTSKDGSAWGPGLGTPIPDQWAGPYILSMSDGRLVVTSNKSNISVSDDYGKHWHTTSAAWTKTLWPSIYQSDKKEIMVVNSAARPEGGHAIKVRIGEISR</sequence>
<comment type="caution">
    <text evidence="7">The sequence shown here is derived from an EMBL/GenBank/DDBJ whole genome shotgun (WGS) entry which is preliminary data.</text>
</comment>
<dbReference type="Pfam" id="PF13088">
    <property type="entry name" value="BNR_2"/>
    <property type="match status" value="1"/>
</dbReference>
<dbReference type="Gene3D" id="2.115.10.20">
    <property type="entry name" value="Glycosyl hydrolase domain, family 43"/>
    <property type="match status" value="1"/>
</dbReference>
<dbReference type="CDD" id="cd08999">
    <property type="entry name" value="GH43_ABN-like"/>
    <property type="match status" value="1"/>
</dbReference>
<proteinExistence type="inferred from homology"/>
<dbReference type="PANTHER" id="PTHR43301:SF3">
    <property type="entry name" value="ARABINAN ENDO-1,5-ALPHA-L-ARABINOSIDASE A-RELATED"/>
    <property type="match status" value="1"/>
</dbReference>
<dbReference type="InterPro" id="IPR050727">
    <property type="entry name" value="GH43_arabinanases"/>
</dbReference>
<organism evidence="7 8">
    <name type="scientific">Terrimonas ginsenosidimutans</name>
    <dbReference type="NCBI Taxonomy" id="2908004"/>
    <lineage>
        <taxon>Bacteria</taxon>
        <taxon>Pseudomonadati</taxon>
        <taxon>Bacteroidota</taxon>
        <taxon>Chitinophagia</taxon>
        <taxon>Chitinophagales</taxon>
        <taxon>Chitinophagaceae</taxon>
        <taxon>Terrimonas</taxon>
    </lineage>
</organism>
<keyword evidence="5" id="KW-0732">Signal</keyword>
<feature type="signal peptide" evidence="5">
    <location>
        <begin position="1"/>
        <end position="18"/>
    </location>
</feature>
<dbReference type="SUPFAM" id="SSF75005">
    <property type="entry name" value="Arabinanase/levansucrase/invertase"/>
    <property type="match status" value="1"/>
</dbReference>
<keyword evidence="4" id="KW-0326">Glycosidase</keyword>
<keyword evidence="8" id="KW-1185">Reference proteome</keyword>
<protein>
    <submittedName>
        <fullName evidence="7">Family 43 glycosylhydrolase</fullName>
    </submittedName>
</protein>
<dbReference type="Pfam" id="PF04616">
    <property type="entry name" value="Glyco_hydro_43"/>
    <property type="match status" value="1"/>
</dbReference>
<evidence type="ECO:0000259" key="6">
    <source>
        <dbReference type="Pfam" id="PF13088"/>
    </source>
</evidence>
<dbReference type="Gene3D" id="2.120.10.10">
    <property type="match status" value="1"/>
</dbReference>
<dbReference type="RefSeq" id="WP_237870127.1">
    <property type="nucleotide sequence ID" value="NZ_JAKLTR010000003.1"/>
</dbReference>
<dbReference type="InterPro" id="IPR036278">
    <property type="entry name" value="Sialidase_sf"/>
</dbReference>
<evidence type="ECO:0000313" key="7">
    <source>
        <dbReference type="EMBL" id="MCG2614072.1"/>
    </source>
</evidence>
<gene>
    <name evidence="7" type="ORF">LZZ85_07255</name>
</gene>
<dbReference type="CDD" id="cd15482">
    <property type="entry name" value="Sialidase_non-viral"/>
    <property type="match status" value="1"/>
</dbReference>
<evidence type="ECO:0000256" key="5">
    <source>
        <dbReference type="SAM" id="SignalP"/>
    </source>
</evidence>
<dbReference type="PANTHER" id="PTHR43301">
    <property type="entry name" value="ARABINAN ENDO-1,5-ALPHA-L-ARABINOSIDASE"/>
    <property type="match status" value="1"/>
</dbReference>
<evidence type="ECO:0000256" key="3">
    <source>
        <dbReference type="ARBA" id="ARBA00022801"/>
    </source>
</evidence>
<dbReference type="SUPFAM" id="SSF50939">
    <property type="entry name" value="Sialidases"/>
    <property type="match status" value="1"/>
</dbReference>
<dbReference type="Proteomes" id="UP001165367">
    <property type="component" value="Unassembled WGS sequence"/>
</dbReference>
<evidence type="ECO:0000313" key="8">
    <source>
        <dbReference type="Proteomes" id="UP001165367"/>
    </source>
</evidence>
<feature type="chain" id="PRO_5046860060" evidence="5">
    <location>
        <begin position="19"/>
        <end position="678"/>
    </location>
</feature>
<dbReference type="EMBL" id="JAKLTR010000003">
    <property type="protein sequence ID" value="MCG2614072.1"/>
    <property type="molecule type" value="Genomic_DNA"/>
</dbReference>
<name>A0ABS9KP11_9BACT</name>
<dbReference type="InterPro" id="IPR011040">
    <property type="entry name" value="Sialidase"/>
</dbReference>
<evidence type="ECO:0000256" key="1">
    <source>
        <dbReference type="ARBA" id="ARBA00004834"/>
    </source>
</evidence>
<comment type="similarity">
    <text evidence="2">Belongs to the glycosyl hydrolase 43 family.</text>
</comment>
<accession>A0ABS9KP11</accession>
<comment type="pathway">
    <text evidence="1">Glycan metabolism; L-arabinan degradation.</text>
</comment>
<dbReference type="InterPro" id="IPR006710">
    <property type="entry name" value="Glyco_hydro_43"/>
</dbReference>